<reference evidence="3 4" key="1">
    <citation type="submission" date="2018-08" db="EMBL/GenBank/DDBJ databases">
        <title>The multiple taxonomic identification of Sphingomonas gilva.</title>
        <authorList>
            <person name="Zhu D."/>
            <person name="Zheng S."/>
        </authorList>
    </citation>
    <scope>NUCLEOTIDE SEQUENCE [LARGE SCALE GENOMIC DNA]</scope>
    <source>
        <strain evidence="3 4">ZDH117</strain>
    </source>
</reference>
<dbReference type="EMBL" id="QWLV01000001">
    <property type="protein sequence ID" value="RHW19149.1"/>
    <property type="molecule type" value="Genomic_DNA"/>
</dbReference>
<keyword evidence="4" id="KW-1185">Reference proteome</keyword>
<dbReference type="OrthoDB" id="5459182at2"/>
<evidence type="ECO:0000313" key="3">
    <source>
        <dbReference type="EMBL" id="RHW19149.1"/>
    </source>
</evidence>
<comment type="caution">
    <text evidence="3">The sequence shown here is derived from an EMBL/GenBank/DDBJ whole genome shotgun (WGS) entry which is preliminary data.</text>
</comment>
<dbReference type="AlphaFoldDB" id="A0A396RRX5"/>
<dbReference type="RefSeq" id="WP_118862657.1">
    <property type="nucleotide sequence ID" value="NZ_QWLV01000001.1"/>
</dbReference>
<protein>
    <submittedName>
        <fullName evidence="3">AbrB/MazE/SpoVT family DNA-binding domain-containing protein</fullName>
    </submittedName>
</protein>
<dbReference type="NCBIfam" id="TIGR02609">
    <property type="entry name" value="doc_partner"/>
    <property type="match status" value="1"/>
</dbReference>
<dbReference type="InterPro" id="IPR037914">
    <property type="entry name" value="SpoVT-AbrB_sf"/>
</dbReference>
<accession>A0A396RRX5</accession>
<dbReference type="Proteomes" id="UP000266693">
    <property type="component" value="Unassembled WGS sequence"/>
</dbReference>
<dbReference type="PROSITE" id="PS51740">
    <property type="entry name" value="SPOVT_ABRB"/>
    <property type="match status" value="1"/>
</dbReference>
<evidence type="ECO:0000256" key="1">
    <source>
        <dbReference type="PROSITE-ProRule" id="PRU01076"/>
    </source>
</evidence>
<sequence>MNAITPFTRSAKLVKVGNSVGIVLPKEVLARMRVTAGDEVFITEAPGDAITIGARDADFVNAMAAAEAIMRDDRDILAVLAK</sequence>
<keyword evidence="1 3" id="KW-0238">DNA-binding</keyword>
<feature type="domain" description="SpoVT-AbrB" evidence="2">
    <location>
        <begin position="11"/>
        <end position="57"/>
    </location>
</feature>
<dbReference type="InterPro" id="IPR013432">
    <property type="entry name" value="Doc_partner"/>
</dbReference>
<proteinExistence type="predicted"/>
<organism evidence="3 4">
    <name type="scientific">Sphingomonas gilva</name>
    <dbReference type="NCBI Taxonomy" id="2305907"/>
    <lineage>
        <taxon>Bacteria</taxon>
        <taxon>Pseudomonadati</taxon>
        <taxon>Pseudomonadota</taxon>
        <taxon>Alphaproteobacteria</taxon>
        <taxon>Sphingomonadales</taxon>
        <taxon>Sphingomonadaceae</taxon>
        <taxon>Sphingomonas</taxon>
    </lineage>
</organism>
<dbReference type="Gene3D" id="2.10.260.10">
    <property type="match status" value="1"/>
</dbReference>
<evidence type="ECO:0000313" key="4">
    <source>
        <dbReference type="Proteomes" id="UP000266693"/>
    </source>
</evidence>
<dbReference type="InterPro" id="IPR007159">
    <property type="entry name" value="SpoVT-AbrB_dom"/>
</dbReference>
<name>A0A396RRX5_9SPHN</name>
<evidence type="ECO:0000259" key="2">
    <source>
        <dbReference type="PROSITE" id="PS51740"/>
    </source>
</evidence>
<dbReference type="Pfam" id="PF04014">
    <property type="entry name" value="MazE_antitoxin"/>
    <property type="match status" value="1"/>
</dbReference>
<dbReference type="SUPFAM" id="SSF89447">
    <property type="entry name" value="AbrB/MazE/MraZ-like"/>
    <property type="match status" value="1"/>
</dbReference>
<gene>
    <name evidence="3" type="ORF">D1610_03290</name>
</gene>
<dbReference type="GO" id="GO:0003677">
    <property type="term" value="F:DNA binding"/>
    <property type="evidence" value="ECO:0007669"/>
    <property type="project" value="UniProtKB-UniRule"/>
</dbReference>
<dbReference type="SMART" id="SM00966">
    <property type="entry name" value="SpoVT_AbrB"/>
    <property type="match status" value="1"/>
</dbReference>